<evidence type="ECO:0000259" key="1">
    <source>
        <dbReference type="Pfam" id="PF13614"/>
    </source>
</evidence>
<dbReference type="GO" id="GO:0016787">
    <property type="term" value="F:hydrolase activity"/>
    <property type="evidence" value="ECO:0007669"/>
    <property type="project" value="UniProtKB-KW"/>
</dbReference>
<keyword evidence="3" id="KW-0378">Hydrolase</keyword>
<evidence type="ECO:0000313" key="2">
    <source>
        <dbReference type="EMBL" id="MZZ17710.1"/>
    </source>
</evidence>
<dbReference type="Pfam" id="PF13614">
    <property type="entry name" value="AAA_31"/>
    <property type="match status" value="1"/>
</dbReference>
<dbReference type="PANTHER" id="PTHR13696:SF99">
    <property type="entry name" value="COBYRINIC ACID AC-DIAMIDE SYNTHASE"/>
    <property type="match status" value="1"/>
</dbReference>
<dbReference type="SUPFAM" id="SSF52540">
    <property type="entry name" value="P-loop containing nucleoside triphosphate hydrolases"/>
    <property type="match status" value="1"/>
</dbReference>
<dbReference type="Gene3D" id="3.40.50.300">
    <property type="entry name" value="P-loop containing nucleotide triphosphate hydrolases"/>
    <property type="match status" value="1"/>
</dbReference>
<proteinExistence type="predicted"/>
<feature type="domain" description="AAA" evidence="1">
    <location>
        <begin position="4"/>
        <end position="181"/>
    </location>
</feature>
<dbReference type="CDD" id="cd02042">
    <property type="entry name" value="ParAB_family"/>
    <property type="match status" value="1"/>
</dbReference>
<dbReference type="InterPro" id="IPR050678">
    <property type="entry name" value="DNA_Partitioning_ATPase"/>
</dbReference>
<dbReference type="Proteomes" id="UP000644192">
    <property type="component" value="Unassembled WGS sequence"/>
</dbReference>
<reference evidence="2" key="2">
    <citation type="submission" date="2020-01" db="EMBL/GenBank/DDBJ databases">
        <title>Bacteria Cultured from War Wounds Associated with the Conflict in Eastern Ukraine.</title>
        <authorList>
            <person name="Snesrud E."/>
            <person name="Galac M.R."/>
            <person name="Mc Gann P."/>
            <person name="Valentine K."/>
            <person name="Viacheslav K."/>
        </authorList>
    </citation>
    <scope>NUCLEOTIDE SEQUENCE</scope>
    <source>
        <strain evidence="2">VNMU148</strain>
    </source>
</reference>
<sequence length="269" mass="30024">MPTIYSVMTPKGGVGKTTSLTGLACYIAGQLQKKVLLVDLDNIASLTNNFQGADVRYSQYSNVTDLFVDPDEQRKIVVSPISDRIHLIQGHSDMSAVNRSASLMVLNQLEENLKQNVPDFESYDYVLIDTPAGNGNIVLAALIASHRVYSPIDLDNNAITSLHELAKILKVIRNRMNPDLSWEGFLINRVPKLVSYLGKKVPEATTERVIYNELVEKYQERALLGVIAYRNPIKKAFSQGKWIEPDNDSARDALAEVEAFCKKLLESKQ</sequence>
<dbReference type="PANTHER" id="PTHR13696">
    <property type="entry name" value="P-LOOP CONTAINING NUCLEOSIDE TRIPHOSPHATE HYDROLASE"/>
    <property type="match status" value="1"/>
</dbReference>
<dbReference type="InterPro" id="IPR025669">
    <property type="entry name" value="AAA_dom"/>
</dbReference>
<accession>A0A5E5RC39</accession>
<organism evidence="3">
    <name type="scientific">Pseudomonas aeruginosa</name>
    <dbReference type="NCBI Taxonomy" id="287"/>
    <lineage>
        <taxon>Bacteria</taxon>
        <taxon>Pseudomonadati</taxon>
        <taxon>Pseudomonadota</taxon>
        <taxon>Gammaproteobacteria</taxon>
        <taxon>Pseudomonadales</taxon>
        <taxon>Pseudomonadaceae</taxon>
        <taxon>Pseudomonas</taxon>
    </lineage>
</organism>
<dbReference type="EMBL" id="WXZT01000059">
    <property type="protein sequence ID" value="MZZ17710.1"/>
    <property type="molecule type" value="Genomic_DNA"/>
</dbReference>
<evidence type="ECO:0000313" key="3">
    <source>
        <dbReference type="EMBL" id="VVH85288.1"/>
    </source>
</evidence>
<dbReference type="EMBL" id="LR700249">
    <property type="protein sequence ID" value="VVH85288.1"/>
    <property type="molecule type" value="Genomic_DNA"/>
</dbReference>
<dbReference type="RefSeq" id="WP_023123756.1">
    <property type="nucleotide sequence ID" value="NZ_BSAO01000092.1"/>
</dbReference>
<dbReference type="InterPro" id="IPR027417">
    <property type="entry name" value="P-loop_NTPase"/>
</dbReference>
<geneLocation type="plasmid" evidence="3">
    <name>1</name>
</geneLocation>
<gene>
    <name evidence="3" type="primary">soj_7</name>
    <name evidence="2" type="ORF">GUL26_36260</name>
    <name evidence="3" type="ORF">TUEID40_06511</name>
</gene>
<dbReference type="AlphaFoldDB" id="A0A5E5RC39"/>
<protein>
    <submittedName>
        <fullName evidence="2">AAA family ATPase</fullName>
    </submittedName>
    <submittedName>
        <fullName evidence="3">Sporulation initiation inhibitor protein Soj</fullName>
        <ecNumber evidence="3">3.6.-.-</ecNumber>
    </submittedName>
</protein>
<name>A0A5E5RC39_PSEAI</name>
<keyword evidence="3" id="KW-0614">Plasmid</keyword>
<dbReference type="EC" id="3.6.-.-" evidence="3"/>
<reference evidence="3" key="1">
    <citation type="submission" date="2019-09" db="EMBL/GenBank/DDBJ databases">
        <authorList>
            <person name="Gross C."/>
            <person name="Bohn E."/>
        </authorList>
    </citation>
    <scope>NUCLEOTIDE SEQUENCE</scope>
    <source>
        <strain evidence="3">ID40</strain>
        <plasmid evidence="3">1</plasmid>
    </source>
</reference>